<protein>
    <recommendedName>
        <fullName evidence="2">Protein kinase domain-containing protein</fullName>
    </recommendedName>
</protein>
<dbReference type="AlphaFoldDB" id="X0SH10"/>
<dbReference type="SUPFAM" id="SSF56112">
    <property type="entry name" value="Protein kinase-like (PK-like)"/>
    <property type="match status" value="1"/>
</dbReference>
<comment type="caution">
    <text evidence="1">The sequence shown here is derived from an EMBL/GenBank/DDBJ whole genome shotgun (WGS) entry which is preliminary data.</text>
</comment>
<sequence length="85" mass="9104">MSKTGDEGAIDNHNEEMQTYVSLNEYPAGPMSQATSFLHNSSASAASGESMIEGYKILERLPLGGQAVVYKAVQEATKRVVALKV</sequence>
<gene>
    <name evidence="1" type="ORF">S01H1_17811</name>
</gene>
<proteinExistence type="predicted"/>
<evidence type="ECO:0000313" key="1">
    <source>
        <dbReference type="EMBL" id="GAF75172.1"/>
    </source>
</evidence>
<accession>X0SH10</accession>
<dbReference type="EMBL" id="BARS01009474">
    <property type="protein sequence ID" value="GAF75172.1"/>
    <property type="molecule type" value="Genomic_DNA"/>
</dbReference>
<organism evidence="1">
    <name type="scientific">marine sediment metagenome</name>
    <dbReference type="NCBI Taxonomy" id="412755"/>
    <lineage>
        <taxon>unclassified sequences</taxon>
        <taxon>metagenomes</taxon>
        <taxon>ecological metagenomes</taxon>
    </lineage>
</organism>
<feature type="non-terminal residue" evidence="1">
    <location>
        <position position="85"/>
    </location>
</feature>
<evidence type="ECO:0008006" key="2">
    <source>
        <dbReference type="Google" id="ProtNLM"/>
    </source>
</evidence>
<name>X0SH10_9ZZZZ</name>
<reference evidence="1" key="1">
    <citation type="journal article" date="2014" name="Front. Microbiol.">
        <title>High frequency of phylogenetically diverse reductive dehalogenase-homologous genes in deep subseafloor sedimentary metagenomes.</title>
        <authorList>
            <person name="Kawai M."/>
            <person name="Futagami T."/>
            <person name="Toyoda A."/>
            <person name="Takaki Y."/>
            <person name="Nishi S."/>
            <person name="Hori S."/>
            <person name="Arai W."/>
            <person name="Tsubouchi T."/>
            <person name="Morono Y."/>
            <person name="Uchiyama I."/>
            <person name="Ito T."/>
            <person name="Fujiyama A."/>
            <person name="Inagaki F."/>
            <person name="Takami H."/>
        </authorList>
    </citation>
    <scope>NUCLEOTIDE SEQUENCE</scope>
    <source>
        <strain evidence="1">Expedition CK06-06</strain>
    </source>
</reference>
<dbReference type="Gene3D" id="3.30.200.20">
    <property type="entry name" value="Phosphorylase Kinase, domain 1"/>
    <property type="match status" value="1"/>
</dbReference>
<dbReference type="InterPro" id="IPR011009">
    <property type="entry name" value="Kinase-like_dom_sf"/>
</dbReference>